<keyword evidence="4" id="KW-1185">Reference proteome</keyword>
<feature type="non-terminal residue" evidence="3">
    <location>
        <position position="98"/>
    </location>
</feature>
<evidence type="ECO:0000313" key="3">
    <source>
        <dbReference type="EMBL" id="PVV01405.1"/>
    </source>
</evidence>
<accession>A0A2T9ZA16</accession>
<dbReference type="EMBL" id="MBFS01001113">
    <property type="protein sequence ID" value="PVV01405.1"/>
    <property type="molecule type" value="Genomic_DNA"/>
</dbReference>
<organism evidence="3 4">
    <name type="scientific">Smittium megazygosporum</name>
    <dbReference type="NCBI Taxonomy" id="133381"/>
    <lineage>
        <taxon>Eukaryota</taxon>
        <taxon>Fungi</taxon>
        <taxon>Fungi incertae sedis</taxon>
        <taxon>Zoopagomycota</taxon>
        <taxon>Kickxellomycotina</taxon>
        <taxon>Harpellomycetes</taxon>
        <taxon>Harpellales</taxon>
        <taxon>Legeriomycetaceae</taxon>
        <taxon>Smittium</taxon>
    </lineage>
</organism>
<reference evidence="3 4" key="1">
    <citation type="journal article" date="2018" name="MBio">
        <title>Comparative Genomics Reveals the Core Gene Toolbox for the Fungus-Insect Symbiosis.</title>
        <authorList>
            <person name="Wang Y."/>
            <person name="Stata M."/>
            <person name="Wang W."/>
            <person name="Stajich J.E."/>
            <person name="White M.M."/>
            <person name="Moncalvo J.M."/>
        </authorList>
    </citation>
    <scope>NUCLEOTIDE SEQUENCE [LARGE SCALE GENOMIC DNA]</scope>
    <source>
        <strain evidence="3 4">SC-DP-2</strain>
    </source>
</reference>
<protein>
    <submittedName>
        <fullName evidence="3">Uncharacterized protein</fullName>
    </submittedName>
</protein>
<evidence type="ECO:0000313" key="4">
    <source>
        <dbReference type="Proteomes" id="UP000245609"/>
    </source>
</evidence>
<evidence type="ECO:0000256" key="1">
    <source>
        <dbReference type="SAM" id="MobiDB-lite"/>
    </source>
</evidence>
<feature type="region of interest" description="Disordered" evidence="1">
    <location>
        <begin position="1"/>
        <end position="37"/>
    </location>
</feature>
<dbReference type="EMBL" id="MBFS01002855">
    <property type="protein sequence ID" value="PVU91627.1"/>
    <property type="molecule type" value="Genomic_DNA"/>
</dbReference>
<dbReference type="Proteomes" id="UP000245609">
    <property type="component" value="Unassembled WGS sequence"/>
</dbReference>
<gene>
    <name evidence="3" type="ORF">BB560_004176</name>
    <name evidence="2" type="ORF">BB560_006109</name>
</gene>
<comment type="caution">
    <text evidence="3">The sequence shown here is derived from an EMBL/GenBank/DDBJ whole genome shotgun (WGS) entry which is preliminary data.</text>
</comment>
<name>A0A2T9ZA16_9FUNG</name>
<proteinExistence type="predicted"/>
<dbReference type="AlphaFoldDB" id="A0A2T9ZA16"/>
<sequence>MDEKSPSQEDIDWANFGLPDTSILPEKPKSPSLPLNQPRLQLDNSLNMDDFASFYSNMSTQDPVFDFGQSSLEDYNNIPINDQSNLLEIDFSKILQDF</sequence>
<evidence type="ECO:0000313" key="2">
    <source>
        <dbReference type="EMBL" id="PVU91627.1"/>
    </source>
</evidence>